<feature type="transmembrane region" description="Helical" evidence="7">
    <location>
        <begin position="204"/>
        <end position="223"/>
    </location>
</feature>
<feature type="transmembrane region" description="Helical" evidence="7">
    <location>
        <begin position="113"/>
        <end position="134"/>
    </location>
</feature>
<organism evidence="9 10">
    <name type="scientific">Euzebya pacifica</name>
    <dbReference type="NCBI Taxonomy" id="1608957"/>
    <lineage>
        <taxon>Bacteria</taxon>
        <taxon>Bacillati</taxon>
        <taxon>Actinomycetota</taxon>
        <taxon>Nitriliruptoria</taxon>
        <taxon>Euzebyales</taxon>
    </lineage>
</organism>
<feature type="transmembrane region" description="Helical" evidence="7">
    <location>
        <begin position="7"/>
        <end position="29"/>
    </location>
</feature>
<keyword evidence="4" id="KW-0378">Hydrolase</keyword>
<reference evidence="9 10" key="1">
    <citation type="submission" date="2018-09" db="EMBL/GenBank/DDBJ databases">
        <title>Complete genome sequence of Euzebya sp. DY32-46 isolated from seawater of Pacific Ocean.</title>
        <authorList>
            <person name="Xu L."/>
            <person name="Wu Y.-H."/>
            <person name="Xu X.-W."/>
        </authorList>
    </citation>
    <scope>NUCLEOTIDE SEQUENCE [LARGE SCALE GENOMIC DNA]</scope>
    <source>
        <strain evidence="9 10">DY32-46</strain>
    </source>
</reference>
<proteinExistence type="inferred from homology"/>
<evidence type="ECO:0000313" key="9">
    <source>
        <dbReference type="EMBL" id="AXV07494.1"/>
    </source>
</evidence>
<dbReference type="InterPro" id="IPR022764">
    <property type="entry name" value="Peptidase_S54_rhomboid_dom"/>
</dbReference>
<keyword evidence="3 7" id="KW-0812">Transmembrane</keyword>
<gene>
    <name evidence="9" type="ORF">DVS28_a2815</name>
</gene>
<dbReference type="InterPro" id="IPR050925">
    <property type="entry name" value="Rhomboid_protease_S54"/>
</dbReference>
<evidence type="ECO:0000256" key="2">
    <source>
        <dbReference type="ARBA" id="ARBA00009045"/>
    </source>
</evidence>
<dbReference type="PANTHER" id="PTHR43731:SF14">
    <property type="entry name" value="PRESENILIN-ASSOCIATED RHOMBOID-LIKE PROTEIN, MITOCHONDRIAL"/>
    <property type="match status" value="1"/>
</dbReference>
<evidence type="ECO:0000256" key="3">
    <source>
        <dbReference type="ARBA" id="ARBA00022692"/>
    </source>
</evidence>
<dbReference type="Pfam" id="PF01694">
    <property type="entry name" value="Rhomboid"/>
    <property type="match status" value="1"/>
</dbReference>
<keyword evidence="6 7" id="KW-0472">Membrane</keyword>
<evidence type="ECO:0000256" key="5">
    <source>
        <dbReference type="ARBA" id="ARBA00022989"/>
    </source>
</evidence>
<dbReference type="Proteomes" id="UP000264006">
    <property type="component" value="Chromosome"/>
</dbReference>
<dbReference type="KEGG" id="euz:DVS28_a2815"/>
<dbReference type="EMBL" id="CP031165">
    <property type="protein sequence ID" value="AXV07494.1"/>
    <property type="molecule type" value="Genomic_DNA"/>
</dbReference>
<evidence type="ECO:0000256" key="1">
    <source>
        <dbReference type="ARBA" id="ARBA00004141"/>
    </source>
</evidence>
<dbReference type="AlphaFoldDB" id="A0A346XZ47"/>
<sequence>MLDNAPVVTTILAITVGIAFLAMVAPAFWRGELFPLLADSTARVAQGDWWRTVSAALLHDTGLLHVGFNMWALAVFGPTIERRAGSVPFLLMYLASAAAGGLLFQIVRDGDVAIGASGAIFGLFGAHLAAAFLARNTTAGRAGLRQLMPLLLINLFLPVIVPNIAWEAHIGGLAVGALIMVAWSKLAPLGRIAPSGEGGLSPNVARAIVAGAVLVASLGVVSFV</sequence>
<feature type="domain" description="Peptidase S54 rhomboid" evidence="8">
    <location>
        <begin position="47"/>
        <end position="182"/>
    </location>
</feature>
<evidence type="ECO:0000256" key="6">
    <source>
        <dbReference type="ARBA" id="ARBA00023136"/>
    </source>
</evidence>
<keyword evidence="9" id="KW-0645">Protease</keyword>
<comment type="subcellular location">
    <subcellularLocation>
        <location evidence="1">Membrane</location>
        <topology evidence="1">Multi-pass membrane protein</topology>
    </subcellularLocation>
</comment>
<feature type="transmembrane region" description="Helical" evidence="7">
    <location>
        <begin position="146"/>
        <end position="166"/>
    </location>
</feature>
<feature type="transmembrane region" description="Helical" evidence="7">
    <location>
        <begin position="87"/>
        <end position="107"/>
    </location>
</feature>
<comment type="similarity">
    <text evidence="2">Belongs to the peptidase S54 family.</text>
</comment>
<protein>
    <submittedName>
        <fullName evidence="9">Rhomboid family serine protease</fullName>
    </submittedName>
</protein>
<dbReference type="Gene3D" id="1.20.1540.10">
    <property type="entry name" value="Rhomboid-like"/>
    <property type="match status" value="1"/>
</dbReference>
<keyword evidence="5 7" id="KW-1133">Transmembrane helix</keyword>
<dbReference type="GO" id="GO:0004252">
    <property type="term" value="F:serine-type endopeptidase activity"/>
    <property type="evidence" value="ECO:0007669"/>
    <property type="project" value="InterPro"/>
</dbReference>
<evidence type="ECO:0000259" key="8">
    <source>
        <dbReference type="Pfam" id="PF01694"/>
    </source>
</evidence>
<dbReference type="PANTHER" id="PTHR43731">
    <property type="entry name" value="RHOMBOID PROTEASE"/>
    <property type="match status" value="1"/>
</dbReference>
<evidence type="ECO:0000256" key="7">
    <source>
        <dbReference type="SAM" id="Phobius"/>
    </source>
</evidence>
<feature type="transmembrane region" description="Helical" evidence="7">
    <location>
        <begin position="49"/>
        <end position="75"/>
    </location>
</feature>
<accession>A0A346XZ47</accession>
<keyword evidence="10" id="KW-1185">Reference proteome</keyword>
<dbReference type="GO" id="GO:0016020">
    <property type="term" value="C:membrane"/>
    <property type="evidence" value="ECO:0007669"/>
    <property type="project" value="UniProtKB-SubCell"/>
</dbReference>
<dbReference type="GO" id="GO:0006508">
    <property type="term" value="P:proteolysis"/>
    <property type="evidence" value="ECO:0007669"/>
    <property type="project" value="UniProtKB-KW"/>
</dbReference>
<evidence type="ECO:0000256" key="4">
    <source>
        <dbReference type="ARBA" id="ARBA00022801"/>
    </source>
</evidence>
<dbReference type="SUPFAM" id="SSF144091">
    <property type="entry name" value="Rhomboid-like"/>
    <property type="match status" value="1"/>
</dbReference>
<evidence type="ECO:0000313" key="10">
    <source>
        <dbReference type="Proteomes" id="UP000264006"/>
    </source>
</evidence>
<name>A0A346XZ47_9ACTN</name>
<dbReference type="InterPro" id="IPR035952">
    <property type="entry name" value="Rhomboid-like_sf"/>
</dbReference>